<feature type="domain" description="NmrA-like" evidence="3">
    <location>
        <begin position="12"/>
        <end position="245"/>
    </location>
</feature>
<dbReference type="GO" id="GO:0016491">
    <property type="term" value="F:oxidoreductase activity"/>
    <property type="evidence" value="ECO:0007669"/>
    <property type="project" value="UniProtKB-KW"/>
</dbReference>
<dbReference type="SUPFAM" id="SSF51735">
    <property type="entry name" value="NAD(P)-binding Rossmann-fold domains"/>
    <property type="match status" value="1"/>
</dbReference>
<dbReference type="OrthoDB" id="419598at2759"/>
<dbReference type="PANTHER" id="PTHR47706">
    <property type="entry name" value="NMRA-LIKE FAMILY PROTEIN"/>
    <property type="match status" value="1"/>
</dbReference>
<reference evidence="4" key="1">
    <citation type="submission" date="2018-12" db="EMBL/GenBank/DDBJ databases">
        <authorList>
            <person name="Syme R.A."/>
            <person name="Farfan-Caceres L."/>
            <person name="Lichtenzveig J."/>
        </authorList>
    </citation>
    <scope>NUCLEOTIDE SEQUENCE</scope>
    <source>
        <strain evidence="4">Al4</strain>
    </source>
</reference>
<accession>A0A8H7JES0</accession>
<sequence>MSSLKNIAWVGEVAKAGDFDIKLLVRNEVSTYDNLPKGLHSIHQVDYSDHKSLVRHLQAQDAVIVFTSFVPGNEFDKKHIALVNATIDAGVKYFIPSEWALDTAGKMESTPDGHGPTLPTDMVLAPKRVSHNYLLCRAAEGKLKFCVVYPGVLFELSFQNGIFAFDFTTHSALLPDNGINPFPATTLETLSKVIMSLFNTPSLISNEFYHVADGVLTQQYVFHVVEKEMGVLWARTSYSTKEFRNAALANIQKDVYGPSEYANSLMTPFFGGLQVWRHLDNDKLKVPDGQVDVRAELISLVQKQL</sequence>
<organism evidence="4 5">
    <name type="scientific">Ascochyta lentis</name>
    <dbReference type="NCBI Taxonomy" id="205686"/>
    <lineage>
        <taxon>Eukaryota</taxon>
        <taxon>Fungi</taxon>
        <taxon>Dikarya</taxon>
        <taxon>Ascomycota</taxon>
        <taxon>Pezizomycotina</taxon>
        <taxon>Dothideomycetes</taxon>
        <taxon>Pleosporomycetidae</taxon>
        <taxon>Pleosporales</taxon>
        <taxon>Pleosporineae</taxon>
        <taxon>Didymellaceae</taxon>
        <taxon>Ascochyta</taxon>
    </lineage>
</organism>
<dbReference type="InterPro" id="IPR051609">
    <property type="entry name" value="NmrA/Isoflavone_reductase-like"/>
</dbReference>
<dbReference type="AlphaFoldDB" id="A0A8H7JES0"/>
<gene>
    <name evidence="4" type="ORF">EKO04_000834</name>
</gene>
<dbReference type="Proteomes" id="UP000651452">
    <property type="component" value="Unassembled WGS sequence"/>
</dbReference>
<evidence type="ECO:0000256" key="2">
    <source>
        <dbReference type="ARBA" id="ARBA00023002"/>
    </source>
</evidence>
<proteinExistence type="predicted"/>
<keyword evidence="2" id="KW-0560">Oxidoreductase</keyword>
<dbReference type="InterPro" id="IPR008030">
    <property type="entry name" value="NmrA-like"/>
</dbReference>
<dbReference type="EMBL" id="RZGK01000002">
    <property type="protein sequence ID" value="KAF9701990.1"/>
    <property type="molecule type" value="Genomic_DNA"/>
</dbReference>
<name>A0A8H7JES0_9PLEO</name>
<evidence type="ECO:0000313" key="5">
    <source>
        <dbReference type="Proteomes" id="UP000651452"/>
    </source>
</evidence>
<evidence type="ECO:0000313" key="4">
    <source>
        <dbReference type="EMBL" id="KAF9701990.1"/>
    </source>
</evidence>
<keyword evidence="1" id="KW-0521">NADP</keyword>
<dbReference type="PANTHER" id="PTHR47706:SF1">
    <property type="entry name" value="CIPA-LIKE, PUTATIVE (AFU_ORTHOLOGUE AFUA_1G12460)-RELATED"/>
    <property type="match status" value="1"/>
</dbReference>
<reference evidence="4" key="2">
    <citation type="submission" date="2020-09" db="EMBL/GenBank/DDBJ databases">
        <title>Reference genome assembly for Australian Ascochyta lentis isolate Al4.</title>
        <authorList>
            <person name="Lee R.C."/>
            <person name="Farfan-Caceres L.M."/>
            <person name="Debler J.W."/>
            <person name="Williams A.H."/>
            <person name="Henares B.M."/>
        </authorList>
    </citation>
    <scope>NUCLEOTIDE SEQUENCE</scope>
    <source>
        <strain evidence="4">Al4</strain>
    </source>
</reference>
<dbReference type="Pfam" id="PF05368">
    <property type="entry name" value="NmrA"/>
    <property type="match status" value="1"/>
</dbReference>
<dbReference type="Gene3D" id="3.40.50.720">
    <property type="entry name" value="NAD(P)-binding Rossmann-like Domain"/>
    <property type="match status" value="1"/>
</dbReference>
<evidence type="ECO:0000256" key="1">
    <source>
        <dbReference type="ARBA" id="ARBA00022857"/>
    </source>
</evidence>
<comment type="caution">
    <text evidence="4">The sequence shown here is derived from an EMBL/GenBank/DDBJ whole genome shotgun (WGS) entry which is preliminary data.</text>
</comment>
<protein>
    <recommendedName>
        <fullName evidence="3">NmrA-like domain-containing protein</fullName>
    </recommendedName>
</protein>
<keyword evidence="5" id="KW-1185">Reference proteome</keyword>
<evidence type="ECO:0000259" key="3">
    <source>
        <dbReference type="Pfam" id="PF05368"/>
    </source>
</evidence>
<dbReference type="InterPro" id="IPR036291">
    <property type="entry name" value="NAD(P)-bd_dom_sf"/>
</dbReference>